<feature type="region of interest" description="Disordered" evidence="1">
    <location>
        <begin position="78"/>
        <end position="120"/>
    </location>
</feature>
<dbReference type="Proteomes" id="UP000188551">
    <property type="component" value="Unassembled WGS sequence"/>
</dbReference>
<organism evidence="3 4">
    <name type="scientific">Amycolatopsis azurea DSM 43854</name>
    <dbReference type="NCBI Taxonomy" id="1238180"/>
    <lineage>
        <taxon>Bacteria</taxon>
        <taxon>Bacillati</taxon>
        <taxon>Actinomycetota</taxon>
        <taxon>Actinomycetes</taxon>
        <taxon>Pseudonocardiales</taxon>
        <taxon>Pseudonocardiaceae</taxon>
        <taxon>Amycolatopsis</taxon>
    </lineage>
</organism>
<reference evidence="3 4" key="1">
    <citation type="submission" date="2017-02" db="EMBL/GenBank/DDBJ databases">
        <title>Amycolatopsis azurea DSM 43854 draft genome.</title>
        <authorList>
            <person name="Mayilraj S."/>
        </authorList>
    </citation>
    <scope>NUCLEOTIDE SEQUENCE [LARGE SCALE GENOMIC DNA]</scope>
    <source>
        <strain evidence="3 4">DSM 43854</strain>
    </source>
</reference>
<evidence type="ECO:0000256" key="1">
    <source>
        <dbReference type="SAM" id="MobiDB-lite"/>
    </source>
</evidence>
<dbReference type="EMBL" id="MUXN01000009">
    <property type="protein sequence ID" value="OOC06119.1"/>
    <property type="molecule type" value="Genomic_DNA"/>
</dbReference>
<feature type="domain" description="PASTA" evidence="2">
    <location>
        <begin position="6"/>
        <end position="78"/>
    </location>
</feature>
<keyword evidence="4" id="KW-1185">Reference proteome</keyword>
<dbReference type="RefSeq" id="WP_077241307.1">
    <property type="nucleotide sequence ID" value="NZ_ANMG01000078.1"/>
</dbReference>
<evidence type="ECO:0000259" key="2">
    <source>
        <dbReference type="PROSITE" id="PS51178"/>
    </source>
</evidence>
<evidence type="ECO:0000313" key="4">
    <source>
        <dbReference type="Proteomes" id="UP000188551"/>
    </source>
</evidence>
<dbReference type="Pfam" id="PF03793">
    <property type="entry name" value="PASTA"/>
    <property type="match status" value="1"/>
</dbReference>
<name>A0ABX3JFS0_9PSEU</name>
<dbReference type="PROSITE" id="PS51178">
    <property type="entry name" value="PASTA"/>
    <property type="match status" value="1"/>
</dbReference>
<gene>
    <name evidence="3" type="ORF">B0293_13755</name>
</gene>
<evidence type="ECO:0000313" key="3">
    <source>
        <dbReference type="EMBL" id="OOC06119.1"/>
    </source>
</evidence>
<dbReference type="Gene3D" id="3.30.10.20">
    <property type="match status" value="1"/>
</dbReference>
<proteinExistence type="predicted"/>
<comment type="caution">
    <text evidence="3">The sequence shown here is derived from an EMBL/GenBank/DDBJ whole genome shotgun (WGS) entry which is preliminary data.</text>
</comment>
<dbReference type="CDD" id="cd06577">
    <property type="entry name" value="PASTA_pknB"/>
    <property type="match status" value="1"/>
</dbReference>
<sequence length="120" mass="12680">MGGHRHADLVVVPDVVGMTVSDARQVASEAGVALAQPDPDGPPLGALTWPGVWVITEQDPPAGNHVYRWDSVRVRFRSAGPGGAAGVREPRRPLPDPDVLSAEKDPEETTDDVSKDSAPE</sequence>
<accession>A0ABX3JFS0</accession>
<dbReference type="InterPro" id="IPR005543">
    <property type="entry name" value="PASTA_dom"/>
</dbReference>
<protein>
    <recommendedName>
        <fullName evidence="2">PASTA domain-containing protein</fullName>
    </recommendedName>
</protein>